<organism evidence="1 2">
    <name type="scientific">Penicillium salamii</name>
    <dbReference type="NCBI Taxonomy" id="1612424"/>
    <lineage>
        <taxon>Eukaryota</taxon>
        <taxon>Fungi</taxon>
        <taxon>Dikarya</taxon>
        <taxon>Ascomycota</taxon>
        <taxon>Pezizomycotina</taxon>
        <taxon>Eurotiomycetes</taxon>
        <taxon>Eurotiomycetidae</taxon>
        <taxon>Eurotiales</taxon>
        <taxon>Aspergillaceae</taxon>
        <taxon>Penicillium</taxon>
    </lineage>
</organism>
<sequence length="85" mass="9614">MHSHSRQPIKHTSFGLAGQSVYAKMPLPQQPTELIYCAAPACIPKAKLEYIRRRRSRTEDNRPQAREQGPQLYAISSSLVLATEH</sequence>
<evidence type="ECO:0000313" key="1">
    <source>
        <dbReference type="EMBL" id="CAG8431800.1"/>
    </source>
</evidence>
<dbReference type="EMBL" id="CAJVPG010000475">
    <property type="protein sequence ID" value="CAG8431800.1"/>
    <property type="molecule type" value="Genomic_DNA"/>
</dbReference>
<comment type="caution">
    <text evidence="1">The sequence shown here is derived from an EMBL/GenBank/DDBJ whole genome shotgun (WGS) entry which is preliminary data.</text>
</comment>
<accession>A0A9W4P1N5</accession>
<reference evidence="1" key="1">
    <citation type="submission" date="2021-07" db="EMBL/GenBank/DDBJ databases">
        <authorList>
            <person name="Branca A.L. A."/>
        </authorList>
    </citation>
    <scope>NUCLEOTIDE SEQUENCE</scope>
</reference>
<proteinExistence type="predicted"/>
<evidence type="ECO:0000313" key="2">
    <source>
        <dbReference type="Proteomes" id="UP001152649"/>
    </source>
</evidence>
<protein>
    <submittedName>
        <fullName evidence="1">Uncharacterized protein</fullName>
    </submittedName>
</protein>
<dbReference type="AlphaFoldDB" id="A0A9W4P1N5"/>
<keyword evidence="2" id="KW-1185">Reference proteome</keyword>
<gene>
    <name evidence="1" type="ORF">PSALAMII_LOCUS11646</name>
</gene>
<name>A0A9W4P1N5_9EURO</name>
<dbReference type="Proteomes" id="UP001152649">
    <property type="component" value="Unassembled WGS sequence"/>
</dbReference>